<dbReference type="GO" id="GO:0046872">
    <property type="term" value="F:metal ion binding"/>
    <property type="evidence" value="ECO:0007669"/>
    <property type="project" value="UniProtKB-KW"/>
</dbReference>
<keyword evidence="8" id="KW-0378">Hydrolase</keyword>
<dbReference type="Pfam" id="PF02163">
    <property type="entry name" value="Peptidase_M50"/>
    <property type="match status" value="1"/>
</dbReference>
<dbReference type="AlphaFoldDB" id="A0A1H8P211"/>
<keyword evidence="7" id="KW-0479">Metal-binding</keyword>
<evidence type="ECO:0000256" key="3">
    <source>
        <dbReference type="ARBA" id="ARBA00007931"/>
    </source>
</evidence>
<keyword evidence="6 13" id="KW-0812">Transmembrane</keyword>
<evidence type="ECO:0000313" key="16">
    <source>
        <dbReference type="Proteomes" id="UP000198847"/>
    </source>
</evidence>
<dbReference type="PANTHER" id="PTHR35864">
    <property type="entry name" value="ZINC METALLOPROTEASE MJ0611-RELATED"/>
    <property type="match status" value="1"/>
</dbReference>
<evidence type="ECO:0000256" key="13">
    <source>
        <dbReference type="SAM" id="Phobius"/>
    </source>
</evidence>
<dbReference type="GO" id="GO:0005886">
    <property type="term" value="C:plasma membrane"/>
    <property type="evidence" value="ECO:0007669"/>
    <property type="project" value="UniProtKB-SubCell"/>
</dbReference>
<dbReference type="InterPro" id="IPR052348">
    <property type="entry name" value="Metallopeptidase_M50B"/>
</dbReference>
<evidence type="ECO:0000256" key="10">
    <source>
        <dbReference type="ARBA" id="ARBA00022989"/>
    </source>
</evidence>
<accession>A0A1H8P211</accession>
<gene>
    <name evidence="15" type="ORF">SAMN04490178_101309</name>
</gene>
<dbReference type="CDD" id="cd06158">
    <property type="entry name" value="S2P-M50_like_1"/>
    <property type="match status" value="1"/>
</dbReference>
<keyword evidence="5 15" id="KW-0645">Protease</keyword>
<evidence type="ECO:0000256" key="8">
    <source>
        <dbReference type="ARBA" id="ARBA00022801"/>
    </source>
</evidence>
<dbReference type="InterPro" id="IPR044537">
    <property type="entry name" value="Rip2-like"/>
</dbReference>
<evidence type="ECO:0000259" key="14">
    <source>
        <dbReference type="Pfam" id="PF02163"/>
    </source>
</evidence>
<keyword evidence="12 13" id="KW-0472">Membrane</keyword>
<evidence type="ECO:0000313" key="15">
    <source>
        <dbReference type="EMBL" id="SEO35902.1"/>
    </source>
</evidence>
<evidence type="ECO:0000256" key="12">
    <source>
        <dbReference type="ARBA" id="ARBA00023136"/>
    </source>
</evidence>
<feature type="transmembrane region" description="Helical" evidence="13">
    <location>
        <begin position="123"/>
        <end position="142"/>
    </location>
</feature>
<organism evidence="15 16">
    <name type="scientific">Propionispora vibrioides</name>
    <dbReference type="NCBI Taxonomy" id="112903"/>
    <lineage>
        <taxon>Bacteria</taxon>
        <taxon>Bacillati</taxon>
        <taxon>Bacillota</taxon>
        <taxon>Negativicutes</taxon>
        <taxon>Selenomonadales</taxon>
        <taxon>Sporomusaceae</taxon>
        <taxon>Propionispora</taxon>
    </lineage>
</organism>
<keyword evidence="9" id="KW-0862">Zinc</keyword>
<evidence type="ECO:0000256" key="11">
    <source>
        <dbReference type="ARBA" id="ARBA00023049"/>
    </source>
</evidence>
<keyword evidence="4" id="KW-1003">Cell membrane</keyword>
<proteinExistence type="inferred from homology"/>
<dbReference type="GO" id="GO:0008237">
    <property type="term" value="F:metallopeptidase activity"/>
    <property type="evidence" value="ECO:0007669"/>
    <property type="project" value="UniProtKB-KW"/>
</dbReference>
<dbReference type="RefSeq" id="WP_091743622.1">
    <property type="nucleotide sequence ID" value="NZ_FODY01000001.1"/>
</dbReference>
<dbReference type="InterPro" id="IPR008915">
    <property type="entry name" value="Peptidase_M50"/>
</dbReference>
<evidence type="ECO:0000256" key="5">
    <source>
        <dbReference type="ARBA" id="ARBA00022670"/>
    </source>
</evidence>
<evidence type="ECO:0000256" key="6">
    <source>
        <dbReference type="ARBA" id="ARBA00022692"/>
    </source>
</evidence>
<sequence length="203" mass="22704">MFGFDPDMIFRIPALLVALTLHEYAHARAAVWLGDNTPRYHGRLTLNPVAHLDPWGLIMLWLFKFGWAKPVPINPSNFDNYRKGTILVSFAGPAANLLIAVTSLLLLFLLERTSLQSVMTGKLLVNMYYLNLGFAFFNLLPIPPLDGSKIVSSLLPARLSYKFDKLEPYGMIIMVALLYLGIIGLVLGPIMSVFTSILYLFLS</sequence>
<comment type="cofactor">
    <cofactor evidence="1">
        <name>Zn(2+)</name>
        <dbReference type="ChEBI" id="CHEBI:29105"/>
    </cofactor>
</comment>
<name>A0A1H8P211_9FIRM</name>
<feature type="domain" description="Peptidase M50" evidence="14">
    <location>
        <begin position="121"/>
        <end position="179"/>
    </location>
</feature>
<comment type="subcellular location">
    <subcellularLocation>
        <location evidence="2">Cell membrane</location>
        <topology evidence="2">Multi-pass membrane protein</topology>
    </subcellularLocation>
</comment>
<evidence type="ECO:0000256" key="7">
    <source>
        <dbReference type="ARBA" id="ARBA00022723"/>
    </source>
</evidence>
<evidence type="ECO:0000256" key="2">
    <source>
        <dbReference type="ARBA" id="ARBA00004651"/>
    </source>
</evidence>
<dbReference type="Proteomes" id="UP000198847">
    <property type="component" value="Unassembled WGS sequence"/>
</dbReference>
<comment type="similarity">
    <text evidence="3">Belongs to the peptidase M50B family.</text>
</comment>
<dbReference type="GO" id="GO:0006508">
    <property type="term" value="P:proteolysis"/>
    <property type="evidence" value="ECO:0007669"/>
    <property type="project" value="UniProtKB-KW"/>
</dbReference>
<keyword evidence="10 13" id="KW-1133">Transmembrane helix</keyword>
<dbReference type="EMBL" id="FODY01000001">
    <property type="protein sequence ID" value="SEO35902.1"/>
    <property type="molecule type" value="Genomic_DNA"/>
</dbReference>
<feature type="transmembrane region" description="Helical" evidence="13">
    <location>
        <begin position="86"/>
        <end position="111"/>
    </location>
</feature>
<evidence type="ECO:0000256" key="9">
    <source>
        <dbReference type="ARBA" id="ARBA00022833"/>
    </source>
</evidence>
<reference evidence="15 16" key="1">
    <citation type="submission" date="2016-10" db="EMBL/GenBank/DDBJ databases">
        <authorList>
            <person name="de Groot N.N."/>
        </authorList>
    </citation>
    <scope>NUCLEOTIDE SEQUENCE [LARGE SCALE GENOMIC DNA]</scope>
    <source>
        <strain evidence="15 16">DSM 13305</strain>
    </source>
</reference>
<keyword evidence="16" id="KW-1185">Reference proteome</keyword>
<protein>
    <submittedName>
        <fullName evidence="15">Zn-dependent protease (Includes SpoIVFB)</fullName>
    </submittedName>
</protein>
<dbReference type="OrthoDB" id="9800627at2"/>
<dbReference type="PANTHER" id="PTHR35864:SF1">
    <property type="entry name" value="ZINC METALLOPROTEASE YWHC-RELATED"/>
    <property type="match status" value="1"/>
</dbReference>
<keyword evidence="11" id="KW-0482">Metalloprotease</keyword>
<dbReference type="STRING" id="112903.SAMN04490178_101309"/>
<feature type="transmembrane region" description="Helical" evidence="13">
    <location>
        <begin position="169"/>
        <end position="202"/>
    </location>
</feature>
<evidence type="ECO:0000256" key="1">
    <source>
        <dbReference type="ARBA" id="ARBA00001947"/>
    </source>
</evidence>
<evidence type="ECO:0000256" key="4">
    <source>
        <dbReference type="ARBA" id="ARBA00022475"/>
    </source>
</evidence>